<protein>
    <recommendedName>
        <fullName evidence="2">Universal stress protein</fullName>
    </recommendedName>
</protein>
<keyword evidence="2" id="KW-0963">Cytoplasm</keyword>
<evidence type="ECO:0000259" key="3">
    <source>
        <dbReference type="Pfam" id="PF00582"/>
    </source>
</evidence>
<dbReference type="CDD" id="cd00293">
    <property type="entry name" value="USP-like"/>
    <property type="match status" value="1"/>
</dbReference>
<organism evidence="4 5">
    <name type="scientific">Mucilaginibacter panaciglaebae</name>
    <dbReference type="NCBI Taxonomy" id="502331"/>
    <lineage>
        <taxon>Bacteria</taxon>
        <taxon>Pseudomonadati</taxon>
        <taxon>Bacteroidota</taxon>
        <taxon>Sphingobacteriia</taxon>
        <taxon>Sphingobacteriales</taxon>
        <taxon>Sphingobacteriaceae</taxon>
        <taxon>Mucilaginibacter</taxon>
    </lineage>
</organism>
<comment type="subcellular location">
    <subcellularLocation>
        <location evidence="2">Cytoplasm</location>
    </subcellularLocation>
</comment>
<dbReference type="PRINTS" id="PR01438">
    <property type="entry name" value="UNVRSLSTRESS"/>
</dbReference>
<evidence type="ECO:0000256" key="2">
    <source>
        <dbReference type="PIRNR" id="PIRNR006276"/>
    </source>
</evidence>
<gene>
    <name evidence="4" type="ORF">GCM10022392_12270</name>
</gene>
<evidence type="ECO:0000313" key="5">
    <source>
        <dbReference type="Proteomes" id="UP001500841"/>
    </source>
</evidence>
<dbReference type="EMBL" id="BAABCV010000004">
    <property type="protein sequence ID" value="GAA4091850.1"/>
    <property type="molecule type" value="Genomic_DNA"/>
</dbReference>
<feature type="domain" description="UspA" evidence="3">
    <location>
        <begin position="4"/>
        <end position="151"/>
    </location>
</feature>
<dbReference type="InterPro" id="IPR014729">
    <property type="entry name" value="Rossmann-like_a/b/a_fold"/>
</dbReference>
<dbReference type="Proteomes" id="UP001500841">
    <property type="component" value="Unassembled WGS sequence"/>
</dbReference>
<dbReference type="InterPro" id="IPR006015">
    <property type="entry name" value="Universal_stress_UspA"/>
</dbReference>
<reference evidence="5" key="1">
    <citation type="journal article" date="2019" name="Int. J. Syst. Evol. Microbiol.">
        <title>The Global Catalogue of Microorganisms (GCM) 10K type strain sequencing project: providing services to taxonomists for standard genome sequencing and annotation.</title>
        <authorList>
            <consortium name="The Broad Institute Genomics Platform"/>
            <consortium name="The Broad Institute Genome Sequencing Center for Infectious Disease"/>
            <person name="Wu L."/>
            <person name="Ma J."/>
        </authorList>
    </citation>
    <scope>NUCLEOTIDE SEQUENCE [LARGE SCALE GENOMIC DNA]</scope>
    <source>
        <strain evidence="5">JCM 17085</strain>
    </source>
</reference>
<dbReference type="PANTHER" id="PTHR46268">
    <property type="entry name" value="STRESS RESPONSE PROTEIN NHAX"/>
    <property type="match status" value="1"/>
</dbReference>
<comment type="similarity">
    <text evidence="1 2">Belongs to the universal stress protein A family.</text>
</comment>
<name>A0ABP7WM60_9SPHI</name>
<dbReference type="Gene3D" id="3.40.50.620">
    <property type="entry name" value="HUPs"/>
    <property type="match status" value="1"/>
</dbReference>
<dbReference type="InterPro" id="IPR006016">
    <property type="entry name" value="UspA"/>
</dbReference>
<dbReference type="Pfam" id="PF00582">
    <property type="entry name" value="Usp"/>
    <property type="match status" value="1"/>
</dbReference>
<evidence type="ECO:0000313" key="4">
    <source>
        <dbReference type="EMBL" id="GAA4091850.1"/>
    </source>
</evidence>
<proteinExistence type="inferred from homology"/>
<dbReference type="RefSeq" id="WP_345101867.1">
    <property type="nucleotide sequence ID" value="NZ_BAABCV010000004.1"/>
</dbReference>
<accession>A0ABP7WM60</accession>
<keyword evidence="5" id="KW-1185">Reference proteome</keyword>
<sequence length="156" mass="16887">MLIRKILIGVDNSKFADNAAQYGFDIAHKFKAKVGLVHIVEPVVLPYNNTTDPLMGAADLGMADVNLVDIQSNASKVIVDSFIKKYGGDLEITHFSEFGDTADGIIQCSRDFGADMIVVGTHSRSGLDRLLMGSVAEHVVRHAPVPVLVVPLKEQE</sequence>
<dbReference type="PIRSF" id="PIRSF006276">
    <property type="entry name" value="UspA"/>
    <property type="match status" value="1"/>
</dbReference>
<dbReference type="PANTHER" id="PTHR46268:SF6">
    <property type="entry name" value="UNIVERSAL STRESS PROTEIN UP12"/>
    <property type="match status" value="1"/>
</dbReference>
<dbReference type="SUPFAM" id="SSF52402">
    <property type="entry name" value="Adenine nucleotide alpha hydrolases-like"/>
    <property type="match status" value="1"/>
</dbReference>
<evidence type="ECO:0000256" key="1">
    <source>
        <dbReference type="ARBA" id="ARBA00008791"/>
    </source>
</evidence>
<comment type="caution">
    <text evidence="4">The sequence shown here is derived from an EMBL/GenBank/DDBJ whole genome shotgun (WGS) entry which is preliminary data.</text>
</comment>